<dbReference type="GO" id="GO:0003824">
    <property type="term" value="F:catalytic activity"/>
    <property type="evidence" value="ECO:0007669"/>
    <property type="project" value="InterPro"/>
</dbReference>
<reference evidence="4 5" key="1">
    <citation type="journal article" date="2013" name="ISME J.">
        <title>A metabolic model for members of the genus Tetrasphaera involved in enhanced biological phosphorus removal.</title>
        <authorList>
            <person name="Kristiansen R."/>
            <person name="Nguyen H.T.T."/>
            <person name="Saunders A.M."/>
            <person name="Nielsen J.L."/>
            <person name="Wimmer R."/>
            <person name="Le V.Q."/>
            <person name="McIlroy S.J."/>
            <person name="Petrovski S."/>
            <person name="Seviour R.J."/>
            <person name="Calteau A."/>
            <person name="Nielsen K.L."/>
            <person name="Nielsen P.H."/>
        </authorList>
    </citation>
    <scope>NUCLEOTIDE SEQUENCE [LARGE SCALE GENOMIC DNA]</scope>
    <source>
        <strain evidence="4 5">Ben 74</strain>
    </source>
</reference>
<evidence type="ECO:0000313" key="5">
    <source>
        <dbReference type="Proteomes" id="UP000035720"/>
    </source>
</evidence>
<dbReference type="InterPro" id="IPR036691">
    <property type="entry name" value="Endo/exonu/phosph_ase_sf"/>
</dbReference>
<feature type="compositionally biased region" description="Gly residues" evidence="1">
    <location>
        <begin position="13"/>
        <end position="31"/>
    </location>
</feature>
<evidence type="ECO:0000256" key="2">
    <source>
        <dbReference type="SAM" id="Phobius"/>
    </source>
</evidence>
<protein>
    <recommendedName>
        <fullName evidence="3">Endonuclease/exonuclease/phosphatase domain-containing protein</fullName>
    </recommendedName>
</protein>
<evidence type="ECO:0000259" key="3">
    <source>
        <dbReference type="Pfam" id="PF03372"/>
    </source>
</evidence>
<proteinExistence type="predicted"/>
<keyword evidence="5" id="KW-1185">Reference proteome</keyword>
<gene>
    <name evidence="4" type="ORF">BN13_1000010</name>
</gene>
<dbReference type="Pfam" id="PF03372">
    <property type="entry name" value="Exo_endo_phos"/>
    <property type="match status" value="1"/>
</dbReference>
<dbReference type="Gene3D" id="3.60.10.10">
    <property type="entry name" value="Endonuclease/exonuclease/phosphatase"/>
    <property type="match status" value="1"/>
</dbReference>
<feature type="domain" description="Endonuclease/exonuclease/phosphatase" evidence="3">
    <location>
        <begin position="146"/>
        <end position="351"/>
    </location>
</feature>
<keyword evidence="2" id="KW-1133">Transmembrane helix</keyword>
<dbReference type="EMBL" id="CAJC01000003">
    <property type="protein sequence ID" value="CCI51414.1"/>
    <property type="molecule type" value="Genomic_DNA"/>
</dbReference>
<comment type="caution">
    <text evidence="4">The sequence shown here is derived from an EMBL/GenBank/DDBJ whole genome shotgun (WGS) entry which is preliminary data.</text>
</comment>
<evidence type="ECO:0000313" key="4">
    <source>
        <dbReference type="EMBL" id="CCI51414.1"/>
    </source>
</evidence>
<feature type="transmembrane region" description="Helical" evidence="2">
    <location>
        <begin position="102"/>
        <end position="121"/>
    </location>
</feature>
<dbReference type="AlphaFoldDB" id="A0A077M4J6"/>
<dbReference type="STRING" id="1193518.BN13_1000010"/>
<keyword evidence="2" id="KW-0812">Transmembrane</keyword>
<dbReference type="SUPFAM" id="SSF56219">
    <property type="entry name" value="DNase I-like"/>
    <property type="match status" value="1"/>
</dbReference>
<dbReference type="Proteomes" id="UP000035720">
    <property type="component" value="Unassembled WGS sequence"/>
</dbReference>
<name>A0A077M4J6_9MICO</name>
<feature type="transmembrane region" description="Helical" evidence="2">
    <location>
        <begin position="41"/>
        <end position="59"/>
    </location>
</feature>
<accession>A0A077M4J6</accession>
<sequence length="366" mass="38433">MTSGTLGTPARGGASGRGGDSGTGSTSGTGGSPTRRRLGRVVLAGAALVGLFLMLLRLIPALQLVPFLAEAASFVPFGILAWLVVVVVALRSPVRRRRQLVVALAVVGLVIQLSWVLPYYIPNAPQSTVGTTRDSTTPTGTTVKVASINILGGKADIARLSEDTADRDVVILIELDPETEAYVETLGWADRYPYRVGRSDPDRAPGLKIYSRFPLTELEDLDLYLGGHVVEVKPPTGQPLVLLSAHAITPLLGARGWRADGNRIADAAARYRGRPLLVIGDFNATPDHLTVRTIRARAGLTSVSDDLGAGWLPTWPADTAIPPILPLDQAFVGGAVVPTAIRTLPAPTSDHRGLAVDVVVGASPGP</sequence>
<evidence type="ECO:0000256" key="1">
    <source>
        <dbReference type="SAM" id="MobiDB-lite"/>
    </source>
</evidence>
<dbReference type="RefSeq" id="WP_048547876.1">
    <property type="nucleotide sequence ID" value="NZ_HF571038.1"/>
</dbReference>
<organism evidence="4 5">
    <name type="scientific">Nostocoides jenkinsii Ben 74</name>
    <dbReference type="NCBI Taxonomy" id="1193518"/>
    <lineage>
        <taxon>Bacteria</taxon>
        <taxon>Bacillati</taxon>
        <taxon>Actinomycetota</taxon>
        <taxon>Actinomycetes</taxon>
        <taxon>Micrococcales</taxon>
        <taxon>Intrasporangiaceae</taxon>
        <taxon>Nostocoides</taxon>
    </lineage>
</organism>
<keyword evidence="2" id="KW-0472">Membrane</keyword>
<feature type="region of interest" description="Disordered" evidence="1">
    <location>
        <begin position="1"/>
        <end position="34"/>
    </location>
</feature>
<dbReference type="OrthoDB" id="2340043at2"/>
<dbReference type="InterPro" id="IPR005135">
    <property type="entry name" value="Endo/exonuclease/phosphatase"/>
</dbReference>
<feature type="transmembrane region" description="Helical" evidence="2">
    <location>
        <begin position="71"/>
        <end position="90"/>
    </location>
</feature>